<proteinExistence type="predicted"/>
<feature type="transmembrane region" description="Helical" evidence="6">
    <location>
        <begin position="188"/>
        <end position="214"/>
    </location>
</feature>
<keyword evidence="4 6" id="KW-1133">Transmembrane helix</keyword>
<dbReference type="GO" id="GO:0005886">
    <property type="term" value="C:plasma membrane"/>
    <property type="evidence" value="ECO:0007669"/>
    <property type="project" value="UniProtKB-SubCell"/>
</dbReference>
<keyword evidence="3 6" id="KW-0812">Transmembrane</keyword>
<evidence type="ECO:0000259" key="7">
    <source>
        <dbReference type="Pfam" id="PF00482"/>
    </source>
</evidence>
<dbReference type="AlphaFoldDB" id="A0A432WEL8"/>
<keyword evidence="5 6" id="KW-0472">Membrane</keyword>
<organism evidence="8 9">
    <name type="scientific">Aliidiomarina sanyensis</name>
    <dbReference type="NCBI Taxonomy" id="1249555"/>
    <lineage>
        <taxon>Bacteria</taxon>
        <taxon>Pseudomonadati</taxon>
        <taxon>Pseudomonadota</taxon>
        <taxon>Gammaproteobacteria</taxon>
        <taxon>Alteromonadales</taxon>
        <taxon>Idiomarinaceae</taxon>
        <taxon>Aliidiomarina</taxon>
    </lineage>
</organism>
<evidence type="ECO:0000256" key="2">
    <source>
        <dbReference type="ARBA" id="ARBA00022475"/>
    </source>
</evidence>
<evidence type="ECO:0000256" key="5">
    <source>
        <dbReference type="ARBA" id="ARBA00023136"/>
    </source>
</evidence>
<comment type="caution">
    <text evidence="8">The sequence shown here is derived from an EMBL/GenBank/DDBJ whole genome shotgun (WGS) entry which is preliminary data.</text>
</comment>
<evidence type="ECO:0000313" key="8">
    <source>
        <dbReference type="EMBL" id="RUO31337.1"/>
    </source>
</evidence>
<dbReference type="PANTHER" id="PTHR35007:SF2">
    <property type="entry name" value="PILUS ASSEMBLE PROTEIN"/>
    <property type="match status" value="1"/>
</dbReference>
<dbReference type="EMBL" id="PIPM01000008">
    <property type="protein sequence ID" value="RUO31337.1"/>
    <property type="molecule type" value="Genomic_DNA"/>
</dbReference>
<reference evidence="8 9" key="1">
    <citation type="journal article" date="2011" name="Front. Microbiol.">
        <title>Genomic signatures of strain selection and enhancement in Bacillus atrophaeus var. globigii, a historical biowarfare simulant.</title>
        <authorList>
            <person name="Gibbons H.S."/>
            <person name="Broomall S.M."/>
            <person name="McNew L.A."/>
            <person name="Daligault H."/>
            <person name="Chapman C."/>
            <person name="Bruce D."/>
            <person name="Karavis M."/>
            <person name="Krepps M."/>
            <person name="McGregor P.A."/>
            <person name="Hong C."/>
            <person name="Park K.H."/>
            <person name="Akmal A."/>
            <person name="Feldman A."/>
            <person name="Lin J.S."/>
            <person name="Chang W.E."/>
            <person name="Higgs B.W."/>
            <person name="Demirev P."/>
            <person name="Lindquist J."/>
            <person name="Liem A."/>
            <person name="Fochler E."/>
            <person name="Read T.D."/>
            <person name="Tapia R."/>
            <person name="Johnson S."/>
            <person name="Bishop-Lilly K.A."/>
            <person name="Detter C."/>
            <person name="Han C."/>
            <person name="Sozhamannan S."/>
            <person name="Rosenzweig C.N."/>
            <person name="Skowronski E.W."/>
        </authorList>
    </citation>
    <scope>NUCLEOTIDE SEQUENCE [LARGE SCALE GENOMIC DNA]</scope>
    <source>
        <strain evidence="8 9">GYP-17</strain>
    </source>
</reference>
<evidence type="ECO:0000256" key="4">
    <source>
        <dbReference type="ARBA" id="ARBA00022989"/>
    </source>
</evidence>
<evidence type="ECO:0000256" key="1">
    <source>
        <dbReference type="ARBA" id="ARBA00004651"/>
    </source>
</evidence>
<keyword evidence="2" id="KW-1003">Cell membrane</keyword>
<dbReference type="Gene3D" id="1.20.81.30">
    <property type="entry name" value="Type II secretion system (T2SS), domain F"/>
    <property type="match status" value="1"/>
</dbReference>
<gene>
    <name evidence="8" type="ORF">CWE11_08300</name>
</gene>
<dbReference type="PANTHER" id="PTHR35007">
    <property type="entry name" value="INTEGRAL MEMBRANE PROTEIN-RELATED"/>
    <property type="match status" value="1"/>
</dbReference>
<accession>A0A432WEL8</accession>
<evidence type="ECO:0000313" key="9">
    <source>
        <dbReference type="Proteomes" id="UP000288405"/>
    </source>
</evidence>
<feature type="transmembrane region" description="Helical" evidence="6">
    <location>
        <begin position="32"/>
        <end position="52"/>
    </location>
</feature>
<sequence length="215" mass="23813">MDDRRNGCGIDCHRAWLDSTNAPNSGTPMTEVPILILSFVGLSTGLLIVGTSRAIRDARRSRNEARHRIAVVYGLPGGLDMIALQMGAGVTVLHALKHIAHHFSDQPIAFEFAQIVRQHRAGASLTEAFEDFQVRCNHPQVTLFTRVIVQAHTQGGAVVQLLNEQADNFRLMIAEDVEKRAQELPVKLLMPLVIFIFPATLLPVIAVLIGKLWWQ</sequence>
<dbReference type="InterPro" id="IPR018076">
    <property type="entry name" value="T2SS_GspF_dom"/>
</dbReference>
<feature type="domain" description="Type II secretion system protein GspF" evidence="7">
    <location>
        <begin position="80"/>
        <end position="202"/>
    </location>
</feature>
<keyword evidence="9" id="KW-1185">Reference proteome</keyword>
<dbReference type="Proteomes" id="UP000288405">
    <property type="component" value="Unassembled WGS sequence"/>
</dbReference>
<name>A0A432WEL8_9GAMM</name>
<dbReference type="Pfam" id="PF00482">
    <property type="entry name" value="T2SSF"/>
    <property type="match status" value="1"/>
</dbReference>
<evidence type="ECO:0000256" key="6">
    <source>
        <dbReference type="SAM" id="Phobius"/>
    </source>
</evidence>
<evidence type="ECO:0000256" key="3">
    <source>
        <dbReference type="ARBA" id="ARBA00022692"/>
    </source>
</evidence>
<protein>
    <recommendedName>
        <fullName evidence="7">Type II secretion system protein GspF domain-containing protein</fullName>
    </recommendedName>
</protein>
<comment type="subcellular location">
    <subcellularLocation>
        <location evidence="1">Cell membrane</location>
        <topology evidence="1">Multi-pass membrane protein</topology>
    </subcellularLocation>
</comment>
<dbReference type="InterPro" id="IPR042094">
    <property type="entry name" value="T2SS_GspF_sf"/>
</dbReference>